<protein>
    <submittedName>
        <fullName evidence="3">UBFD1-like protein</fullName>
    </submittedName>
</protein>
<evidence type="ECO:0000256" key="1">
    <source>
        <dbReference type="SAM" id="MobiDB-lite"/>
    </source>
</evidence>
<feature type="region of interest" description="Disordered" evidence="1">
    <location>
        <begin position="206"/>
        <end position="233"/>
    </location>
</feature>
<organism evidence="3 4">
    <name type="scientific">Mya arenaria</name>
    <name type="common">Soft-shell clam</name>
    <dbReference type="NCBI Taxonomy" id="6604"/>
    <lineage>
        <taxon>Eukaryota</taxon>
        <taxon>Metazoa</taxon>
        <taxon>Spiralia</taxon>
        <taxon>Lophotrochozoa</taxon>
        <taxon>Mollusca</taxon>
        <taxon>Bivalvia</taxon>
        <taxon>Autobranchia</taxon>
        <taxon>Heteroconchia</taxon>
        <taxon>Euheterodonta</taxon>
        <taxon>Imparidentia</taxon>
        <taxon>Neoheterodontei</taxon>
        <taxon>Myida</taxon>
        <taxon>Myoidea</taxon>
        <taxon>Myidae</taxon>
        <taxon>Mya</taxon>
    </lineage>
</organism>
<evidence type="ECO:0000313" key="4">
    <source>
        <dbReference type="Proteomes" id="UP001164746"/>
    </source>
</evidence>
<name>A0ABY7DL74_MYAAR</name>
<gene>
    <name evidence="3" type="ORF">MAR_030147</name>
</gene>
<reference evidence="3" key="1">
    <citation type="submission" date="2022-11" db="EMBL/GenBank/DDBJ databases">
        <title>Centuries of genome instability and evolution in soft-shell clam transmissible cancer (bioRxiv).</title>
        <authorList>
            <person name="Hart S.F.M."/>
            <person name="Yonemitsu M.A."/>
            <person name="Giersch R.M."/>
            <person name="Beal B.F."/>
            <person name="Arriagada G."/>
            <person name="Davis B.W."/>
            <person name="Ostrander E.A."/>
            <person name="Goff S.P."/>
            <person name="Metzger M.J."/>
        </authorList>
    </citation>
    <scope>NUCLEOTIDE SEQUENCE</scope>
    <source>
        <strain evidence="3">MELC-2E11</strain>
        <tissue evidence="3">Siphon/mantle</tissue>
    </source>
</reference>
<dbReference type="CDD" id="cd17047">
    <property type="entry name" value="Ubl_UBFD1"/>
    <property type="match status" value="1"/>
</dbReference>
<dbReference type="InterPro" id="IPR029071">
    <property type="entry name" value="Ubiquitin-like_domsf"/>
</dbReference>
<keyword evidence="4" id="KW-1185">Reference proteome</keyword>
<evidence type="ECO:0000313" key="3">
    <source>
        <dbReference type="EMBL" id="WAQ97457.1"/>
    </source>
</evidence>
<sequence>MVLVRVEVVFVQVEVVFVREEVVFVRVEVVFVREDVVFGSGVCTCGSENNEDIKQDGDEATVGAESMATDSSNNAAKDEATSLQVDIHKTDVEVNSETDKPVADSGGGAADSTQAQTENCDKGETVTFKVIYNKQKYDITFELDKTILDLKKHVQTLTGVPSAMQKLMFKGLAKDENTLRELKVTKTAKIMVVGSTMNDVLQVTNTPSQKELQEEEKAATSKEPLCQQKQHKKVLDKYGKPDDALPGIRKKKEALPAYPLTGMYNKAGGKVRLTFKMELDQVWLGTKERTEKLPMNSIKAVVSEPLVGHEEYHMLALQLGPTEASRYWIYWVPAQYVDAIKDTVLGKWQLKDNYSVTSTCYVRVAKLREASLADMDG</sequence>
<dbReference type="Proteomes" id="UP001164746">
    <property type="component" value="Chromosome 2"/>
</dbReference>
<dbReference type="Pfam" id="PF00240">
    <property type="entry name" value="ubiquitin"/>
    <property type="match status" value="1"/>
</dbReference>
<dbReference type="InterPro" id="IPR039120">
    <property type="entry name" value="UBFD1"/>
</dbReference>
<evidence type="ECO:0000259" key="2">
    <source>
        <dbReference type="PROSITE" id="PS50053"/>
    </source>
</evidence>
<dbReference type="EMBL" id="CP111013">
    <property type="protein sequence ID" value="WAQ97457.1"/>
    <property type="molecule type" value="Genomic_DNA"/>
</dbReference>
<feature type="domain" description="Ubiquitin-like" evidence="2">
    <location>
        <begin position="124"/>
        <end position="193"/>
    </location>
</feature>
<dbReference type="SUPFAM" id="SSF54236">
    <property type="entry name" value="Ubiquitin-like"/>
    <property type="match status" value="1"/>
</dbReference>
<dbReference type="PANTHER" id="PTHR16470:SF0">
    <property type="entry name" value="UBIQUITIN DOMAIN-CONTAINING PROTEIN UBFD1"/>
    <property type="match status" value="1"/>
</dbReference>
<proteinExistence type="predicted"/>
<accession>A0ABY7DL74</accession>
<dbReference type="InterPro" id="IPR057455">
    <property type="entry name" value="UBFD1_C"/>
</dbReference>
<dbReference type="InterPro" id="IPR000626">
    <property type="entry name" value="Ubiquitin-like_dom"/>
</dbReference>
<dbReference type="PROSITE" id="PS50053">
    <property type="entry name" value="UBIQUITIN_2"/>
    <property type="match status" value="1"/>
</dbReference>
<dbReference type="Pfam" id="PF25343">
    <property type="entry name" value="PH_UBFD1_C"/>
    <property type="match status" value="1"/>
</dbReference>
<dbReference type="Gene3D" id="3.10.20.90">
    <property type="entry name" value="Phosphatidylinositol 3-kinase Catalytic Subunit, Chain A, domain 1"/>
    <property type="match status" value="1"/>
</dbReference>
<dbReference type="PANTHER" id="PTHR16470">
    <property type="entry name" value="UBIQUITIN DOMAIN-CONTAINING PROTEIN UBFD1"/>
    <property type="match status" value="1"/>
</dbReference>
<feature type="region of interest" description="Disordered" evidence="1">
    <location>
        <begin position="94"/>
        <end position="118"/>
    </location>
</feature>
<feature type="compositionally biased region" description="Basic and acidic residues" evidence="1">
    <location>
        <begin position="211"/>
        <end position="220"/>
    </location>
</feature>
<dbReference type="SMART" id="SM00213">
    <property type="entry name" value="UBQ"/>
    <property type="match status" value="1"/>
</dbReference>